<dbReference type="RefSeq" id="WP_016165292.1">
    <property type="nucleotide sequence ID" value="NZ_JHZG01000012.1"/>
</dbReference>
<dbReference type="Pfam" id="PF13289">
    <property type="entry name" value="SIR2_2"/>
    <property type="match status" value="1"/>
</dbReference>
<dbReference type="EMBL" id="AQFM01000031">
    <property type="protein sequence ID" value="EOR09520.1"/>
    <property type="molecule type" value="Genomic_DNA"/>
</dbReference>
<dbReference type="eggNOG" id="COG0846">
    <property type="taxonomic scope" value="Bacteria"/>
</dbReference>
<proteinExistence type="predicted"/>
<dbReference type="Proteomes" id="UP000016201">
    <property type="component" value="Unassembled WGS sequence"/>
</dbReference>
<evidence type="ECO:0000313" key="4">
    <source>
        <dbReference type="EMBL" id="EOR11248.1"/>
    </source>
</evidence>
<reference evidence="3 5" key="1">
    <citation type="submission" date="2013-03" db="EMBL/GenBank/DDBJ databases">
        <title>The Genome Sequence of Acinetobacter tandoii CIP 107469.</title>
        <authorList>
            <consortium name="The Broad Institute Genome Sequencing Platform"/>
            <consortium name="The Broad Institute Genome Sequencing Center for Infectious Disease"/>
            <person name="Cerqueira G."/>
            <person name="Feldgarden M."/>
            <person name="Courvalin P."/>
            <person name="Perichon B."/>
            <person name="Grillot-Courvalin C."/>
            <person name="Clermont D."/>
            <person name="Rocha E."/>
            <person name="Yoon E.-J."/>
            <person name="Nemec A."/>
            <person name="Walker B."/>
            <person name="Young S.K."/>
            <person name="Zeng Q."/>
            <person name="Gargeya S."/>
            <person name="Fitzgerald M."/>
            <person name="Haas B."/>
            <person name="Abouelleil A."/>
            <person name="Alvarado L."/>
            <person name="Arachchi H.M."/>
            <person name="Berlin A.M."/>
            <person name="Chapman S.B."/>
            <person name="Dewar J."/>
            <person name="Goldberg J."/>
            <person name="Griggs A."/>
            <person name="Gujja S."/>
            <person name="Hansen M."/>
            <person name="Howarth C."/>
            <person name="Imamovic A."/>
            <person name="Larimer J."/>
            <person name="McCowan C."/>
            <person name="Murphy C."/>
            <person name="Neiman D."/>
            <person name="Pearson M."/>
            <person name="Priest M."/>
            <person name="Roberts A."/>
            <person name="Saif S."/>
            <person name="Shea T."/>
            <person name="Sisk P."/>
            <person name="Sykes S."/>
            <person name="Wortman J."/>
            <person name="Nusbaum C."/>
            <person name="Birren B."/>
        </authorList>
    </citation>
    <scope>NUCLEOTIDE SEQUENCE [LARGE SCALE GENOMIC DNA]</scope>
    <source>
        <strain evidence="3 5">CIP 107469</strain>
    </source>
</reference>
<evidence type="ECO:0000313" key="1">
    <source>
        <dbReference type="EMBL" id="EOR09520.1"/>
    </source>
</evidence>
<sequence>MTQELDIEKELAEILSESISAPFLFIGSGFSRRYLDLPDWKGLLTKFSTSMPFDSYLGTSGNDYPSAALALAGDFAAEWWKSNKDKPEIYQSKNWIHAIETPLKYEISQYLNNVEIESKISDNPELKELLSSEVVIDGIITTNWDRLLETIFPKLNVYVGQSDLFFRNPQSIGEIFKIHGCCSNFSSLVLTKNDYENFNSKNAYLAAKLLSIFLENPVIFIGYSITDTNITDLLGLIADMMESQEQLERLAKNLIFVTRPDDEKDQLESVLMTVGSKKLYFTHIRTHDYSKIYKALQHSERKIPVHLLRALKEQIYNIVKTTEDADRRIAVKDFDEATAENSELEFVVGVGVAQNESGERIGLNGVNSWDILKDIILDHLPFSDSDILTQVLPELSKQNRTYLPVQKYSKANPIYKTQTNIQSTLKELLGFDIEHYKKKIPTSVTRQFDKAWTFEEIIALEKVGESECSLNKRIDFLALWLINNPTQQNCYLLKQSYLSTEFDNLKSKGDASTFRRLICILDQIENKIL</sequence>
<dbReference type="EMBL" id="AQFM01000023">
    <property type="protein sequence ID" value="EOR10791.1"/>
    <property type="molecule type" value="Genomic_DNA"/>
</dbReference>
<evidence type="ECO:0000313" key="2">
    <source>
        <dbReference type="EMBL" id="EOR09918.1"/>
    </source>
</evidence>
<dbReference type="AlphaFoldDB" id="R9BEH0"/>
<organism evidence="3 5">
    <name type="scientific">Acinetobacter tandoii DSM 14970 = CIP 107469</name>
    <dbReference type="NCBI Taxonomy" id="1120927"/>
    <lineage>
        <taxon>Bacteria</taxon>
        <taxon>Pseudomonadati</taxon>
        <taxon>Pseudomonadota</taxon>
        <taxon>Gammaproteobacteria</taxon>
        <taxon>Moraxellales</taxon>
        <taxon>Moraxellaceae</taxon>
        <taxon>Acinetobacter</taxon>
    </lineage>
</organism>
<protein>
    <submittedName>
        <fullName evidence="3">Uncharacterized protein</fullName>
    </submittedName>
</protein>
<gene>
    <name evidence="4" type="ORF">I593_00028</name>
    <name evidence="3" type="ORF">I593_00582</name>
    <name evidence="2" type="ORF">I593_00845</name>
    <name evidence="1" type="ORF">I593_00987</name>
</gene>
<name>R9BEH0_9GAMM</name>
<accession>R9BEH0</accession>
<dbReference type="PATRIC" id="fig|1120927.3.peg.24"/>
<evidence type="ECO:0000313" key="3">
    <source>
        <dbReference type="EMBL" id="EOR10791.1"/>
    </source>
</evidence>
<dbReference type="OrthoDB" id="95129at2"/>
<comment type="caution">
    <text evidence="3">The sequence shown here is derived from an EMBL/GenBank/DDBJ whole genome shotgun (WGS) entry which is preliminary data.</text>
</comment>
<dbReference type="EMBL" id="AQFM01000027">
    <property type="protein sequence ID" value="EOR09918.1"/>
    <property type="molecule type" value="Genomic_DNA"/>
</dbReference>
<evidence type="ECO:0000313" key="5">
    <source>
        <dbReference type="Proteomes" id="UP000016201"/>
    </source>
</evidence>
<keyword evidence="5" id="KW-1185">Reference proteome</keyword>
<dbReference type="EMBL" id="AQFM01000005">
    <property type="protein sequence ID" value="EOR11248.1"/>
    <property type="molecule type" value="Genomic_DNA"/>
</dbReference>